<gene>
    <name evidence="2" type="ORF">CRM96_12825</name>
</gene>
<dbReference type="RefSeq" id="WP_005880482.1">
    <property type="nucleotide sequence ID" value="NZ_CABGJE010000027.1"/>
</dbReference>
<evidence type="ECO:0000256" key="1">
    <source>
        <dbReference type="SAM" id="MobiDB-lite"/>
    </source>
</evidence>
<evidence type="ECO:0000313" key="2">
    <source>
        <dbReference type="EMBL" id="PEH45832.1"/>
    </source>
</evidence>
<name>A0A2A7SQN5_9ENTE</name>
<dbReference type="OrthoDB" id="2186390at2"/>
<dbReference type="EMBL" id="PDEB01000004">
    <property type="protein sequence ID" value="PEH45832.1"/>
    <property type="molecule type" value="Genomic_DNA"/>
</dbReference>
<protein>
    <submittedName>
        <fullName evidence="2">Uncharacterized protein</fullName>
    </submittedName>
</protein>
<feature type="region of interest" description="Disordered" evidence="1">
    <location>
        <begin position="1"/>
        <end position="38"/>
    </location>
</feature>
<dbReference type="KEGG" id="edu:LIU_13305"/>
<sequence length="85" mass="9877">MSLTEKMEVYLKERRGEKSEKLRKKNSESGKDHTKGWGKMVDTGFGGLNSMNHAHDTVTSWQHEIDNKAFIAEEQRRIARENTKK</sequence>
<comment type="caution">
    <text evidence="2">The sequence shown here is derived from an EMBL/GenBank/DDBJ whole genome shotgun (WGS) entry which is preliminary data.</text>
</comment>
<dbReference type="GeneID" id="56742412"/>
<reference evidence="2 3" key="1">
    <citation type="submission" date="2017-09" db="EMBL/GenBank/DDBJ databases">
        <title>FDA dAtabase for Regulatory Grade micrObial Sequences (FDA-ARGOS): Supporting development and validation of Infectious Disease Dx tests.</title>
        <authorList>
            <person name="Minogue T."/>
            <person name="Wolcott M."/>
            <person name="Wasieloski L."/>
            <person name="Aguilar W."/>
            <person name="Moore D."/>
            <person name="Tallon L.J."/>
            <person name="Sadzewicz L."/>
            <person name="Ott S."/>
            <person name="Zhao X."/>
            <person name="Nagaraj S."/>
            <person name="Vavikolanu K."/>
            <person name="Aluvathingal J."/>
            <person name="Nadendla S."/>
            <person name="Sichtig H."/>
        </authorList>
    </citation>
    <scope>NUCLEOTIDE SEQUENCE [LARGE SCALE GENOMIC DNA]</scope>
    <source>
        <strain evidence="2 3">FDAARGOS_396</strain>
    </source>
</reference>
<evidence type="ECO:0000313" key="3">
    <source>
        <dbReference type="Proteomes" id="UP000220669"/>
    </source>
</evidence>
<feature type="compositionally biased region" description="Basic and acidic residues" evidence="1">
    <location>
        <begin position="1"/>
        <end position="35"/>
    </location>
</feature>
<organism evidence="2 3">
    <name type="scientific">Enterococcus durans</name>
    <dbReference type="NCBI Taxonomy" id="53345"/>
    <lineage>
        <taxon>Bacteria</taxon>
        <taxon>Bacillati</taxon>
        <taxon>Bacillota</taxon>
        <taxon>Bacilli</taxon>
        <taxon>Lactobacillales</taxon>
        <taxon>Enterococcaceae</taxon>
        <taxon>Enterococcus</taxon>
    </lineage>
</organism>
<proteinExistence type="predicted"/>
<dbReference type="AlphaFoldDB" id="A0A2A7SQN5"/>
<dbReference type="Proteomes" id="UP000220669">
    <property type="component" value="Unassembled WGS sequence"/>
</dbReference>
<accession>A0A2A7SQN5</accession>